<sequence length="47" mass="5624">MIINGIILFVTLMMVGFVAVWLLFPATRDWFEAPKYRFMENQGEDRR</sequence>
<feature type="transmembrane region" description="Helical" evidence="1">
    <location>
        <begin position="6"/>
        <end position="27"/>
    </location>
</feature>
<evidence type="ECO:0000313" key="2">
    <source>
        <dbReference type="EMBL" id="TWU22152.1"/>
    </source>
</evidence>
<dbReference type="EMBL" id="SJPT01000005">
    <property type="protein sequence ID" value="TWU22152.1"/>
    <property type="molecule type" value="Genomic_DNA"/>
</dbReference>
<keyword evidence="1" id="KW-1133">Transmembrane helix</keyword>
<proteinExistence type="predicted"/>
<dbReference type="AlphaFoldDB" id="A0A5C6CDD3"/>
<evidence type="ECO:0000313" key="3">
    <source>
        <dbReference type="Proteomes" id="UP000316304"/>
    </source>
</evidence>
<dbReference type="RefSeq" id="WP_197169255.1">
    <property type="nucleotide sequence ID" value="NZ_SJPT01000005.1"/>
</dbReference>
<name>A0A5C6CDD3_9BACT</name>
<accession>A0A5C6CDD3</accession>
<keyword evidence="3" id="KW-1185">Reference proteome</keyword>
<reference evidence="2 3" key="1">
    <citation type="submission" date="2019-02" db="EMBL/GenBank/DDBJ databases">
        <title>Deep-cultivation of Planctomycetes and their phenomic and genomic characterization uncovers novel biology.</title>
        <authorList>
            <person name="Wiegand S."/>
            <person name="Jogler M."/>
            <person name="Boedeker C."/>
            <person name="Pinto D."/>
            <person name="Vollmers J."/>
            <person name="Rivas-Marin E."/>
            <person name="Kohn T."/>
            <person name="Peeters S.H."/>
            <person name="Heuer A."/>
            <person name="Rast P."/>
            <person name="Oberbeckmann S."/>
            <person name="Bunk B."/>
            <person name="Jeske O."/>
            <person name="Meyerdierks A."/>
            <person name="Storesund J.E."/>
            <person name="Kallscheuer N."/>
            <person name="Luecker S."/>
            <person name="Lage O.M."/>
            <person name="Pohl T."/>
            <person name="Merkel B.J."/>
            <person name="Hornburger P."/>
            <person name="Mueller R.-W."/>
            <person name="Bruemmer F."/>
            <person name="Labrenz M."/>
            <person name="Spormann A.M."/>
            <person name="Op Den Camp H."/>
            <person name="Overmann J."/>
            <person name="Amann R."/>
            <person name="Jetten M.S.M."/>
            <person name="Mascher T."/>
            <person name="Medema M.H."/>
            <person name="Devos D.P."/>
            <person name="Kaster A.-K."/>
            <person name="Ovreas L."/>
            <person name="Rohde M."/>
            <person name="Galperin M.Y."/>
            <person name="Jogler C."/>
        </authorList>
    </citation>
    <scope>NUCLEOTIDE SEQUENCE [LARGE SCALE GENOMIC DNA]</scope>
    <source>
        <strain evidence="2 3">Pla52o</strain>
    </source>
</reference>
<evidence type="ECO:0000256" key="1">
    <source>
        <dbReference type="SAM" id="Phobius"/>
    </source>
</evidence>
<protein>
    <submittedName>
        <fullName evidence="2">Uncharacterized protein</fullName>
    </submittedName>
</protein>
<keyword evidence="1" id="KW-0812">Transmembrane</keyword>
<comment type="caution">
    <text evidence="2">The sequence shown here is derived from an EMBL/GenBank/DDBJ whole genome shotgun (WGS) entry which is preliminary data.</text>
</comment>
<organism evidence="2 3">
    <name type="scientific">Novipirellula galeiformis</name>
    <dbReference type="NCBI Taxonomy" id="2528004"/>
    <lineage>
        <taxon>Bacteria</taxon>
        <taxon>Pseudomonadati</taxon>
        <taxon>Planctomycetota</taxon>
        <taxon>Planctomycetia</taxon>
        <taxon>Pirellulales</taxon>
        <taxon>Pirellulaceae</taxon>
        <taxon>Novipirellula</taxon>
    </lineage>
</organism>
<dbReference type="Proteomes" id="UP000316304">
    <property type="component" value="Unassembled WGS sequence"/>
</dbReference>
<keyword evidence="1" id="KW-0472">Membrane</keyword>
<gene>
    <name evidence="2" type="ORF">Pla52o_32050</name>
</gene>